<gene>
    <name evidence="1" type="ORF">VAZ01S_048_00120</name>
</gene>
<reference evidence="1 2" key="1">
    <citation type="submission" date="2013-09" db="EMBL/GenBank/DDBJ databases">
        <title>Whole genome shotgun sequence of Vibrio azureus NBRC 104587.</title>
        <authorList>
            <person name="Isaki S."/>
            <person name="Hosoyama A."/>
            <person name="Numata M."/>
            <person name="Hashimoto M."/>
            <person name="Hosoyama Y."/>
            <person name="Tsuchikane K."/>
            <person name="Noguchi M."/>
            <person name="Hirakata S."/>
            <person name="Ichikawa N."/>
            <person name="Ohji S."/>
            <person name="Yamazoe A."/>
            <person name="Fujita N."/>
        </authorList>
    </citation>
    <scope>NUCLEOTIDE SEQUENCE [LARGE SCALE GENOMIC DNA]</scope>
    <source>
        <strain evidence="1 2">NBRC 104587</strain>
    </source>
</reference>
<keyword evidence="2" id="KW-1185">Reference proteome</keyword>
<evidence type="ECO:0000313" key="1">
    <source>
        <dbReference type="EMBL" id="GAD76605.1"/>
    </source>
</evidence>
<dbReference type="RefSeq" id="WP_021710352.1">
    <property type="nucleotide sequence ID" value="NZ_BAOB01000336.1"/>
</dbReference>
<dbReference type="OrthoDB" id="79323at662"/>
<dbReference type="AlphaFoldDB" id="U3AS66"/>
<comment type="caution">
    <text evidence="1">The sequence shown here is derived from an EMBL/GenBank/DDBJ whole genome shotgun (WGS) entry which is preliminary data.</text>
</comment>
<dbReference type="STRING" id="1219077.VAZ01S_048_00120"/>
<name>U3AS66_9VIBR</name>
<proteinExistence type="predicted"/>
<protein>
    <submittedName>
        <fullName evidence="1">Uncharacterized protein</fullName>
    </submittedName>
</protein>
<dbReference type="Proteomes" id="UP000016567">
    <property type="component" value="Unassembled WGS sequence"/>
</dbReference>
<dbReference type="EMBL" id="BATL01000048">
    <property type="protein sequence ID" value="GAD76605.1"/>
    <property type="molecule type" value="Genomic_DNA"/>
</dbReference>
<sequence length="86" mass="9871">MDIKKLRQVETDTMEFSQRLEDSVEVSRAKRSIMEKQDTPDFSGVLIAVNRAGNQFNIYSRVEESGSLRERLGTGRPFGCPEFDRN</sequence>
<evidence type="ECO:0000313" key="2">
    <source>
        <dbReference type="Proteomes" id="UP000016567"/>
    </source>
</evidence>
<organism evidence="1 2">
    <name type="scientific">Vibrio azureus NBRC 104587</name>
    <dbReference type="NCBI Taxonomy" id="1219077"/>
    <lineage>
        <taxon>Bacteria</taxon>
        <taxon>Pseudomonadati</taxon>
        <taxon>Pseudomonadota</taxon>
        <taxon>Gammaproteobacteria</taxon>
        <taxon>Vibrionales</taxon>
        <taxon>Vibrionaceae</taxon>
        <taxon>Vibrio</taxon>
    </lineage>
</organism>
<accession>U3AS66</accession>